<accession>A0A917JN45</accession>
<dbReference type="RefSeq" id="WP_165481068.1">
    <property type="nucleotide sequence ID" value="NZ_CAAAIA010000001.1"/>
</dbReference>
<reference evidence="1" key="2">
    <citation type="submission" date="2020-09" db="EMBL/GenBank/DDBJ databases">
        <authorList>
            <person name="Sun Q."/>
            <person name="Ohkuma M."/>
        </authorList>
    </citation>
    <scope>NUCLEOTIDE SEQUENCE</scope>
    <source>
        <strain evidence="1">JCM 13919</strain>
    </source>
</reference>
<comment type="caution">
    <text evidence="1">The sequence shown here is derived from an EMBL/GenBank/DDBJ whole genome shotgun (WGS) entry which is preliminary data.</text>
</comment>
<reference evidence="1" key="1">
    <citation type="journal article" date="2014" name="Int. J. Syst. Evol. Microbiol.">
        <title>Complete genome sequence of Corynebacterium casei LMG S-19264T (=DSM 44701T), isolated from a smear-ripened cheese.</title>
        <authorList>
            <consortium name="US DOE Joint Genome Institute (JGI-PGF)"/>
            <person name="Walter F."/>
            <person name="Albersmeier A."/>
            <person name="Kalinowski J."/>
            <person name="Ruckert C."/>
        </authorList>
    </citation>
    <scope>NUCLEOTIDE SEQUENCE</scope>
    <source>
        <strain evidence="1">JCM 13919</strain>
    </source>
</reference>
<protein>
    <recommendedName>
        <fullName evidence="3">Cupin domain protein</fullName>
    </recommendedName>
</protein>
<dbReference type="Proteomes" id="UP000630149">
    <property type="component" value="Unassembled WGS sequence"/>
</dbReference>
<evidence type="ECO:0000313" key="1">
    <source>
        <dbReference type="EMBL" id="GGI78407.1"/>
    </source>
</evidence>
<dbReference type="SUPFAM" id="SSF51182">
    <property type="entry name" value="RmlC-like cupins"/>
    <property type="match status" value="1"/>
</dbReference>
<name>A0A917JN45_9GAMM</name>
<organism evidence="1 2">
    <name type="scientific">Legionella impletisoli</name>
    <dbReference type="NCBI Taxonomy" id="343510"/>
    <lineage>
        <taxon>Bacteria</taxon>
        <taxon>Pseudomonadati</taxon>
        <taxon>Pseudomonadota</taxon>
        <taxon>Gammaproteobacteria</taxon>
        <taxon>Legionellales</taxon>
        <taxon>Legionellaceae</taxon>
        <taxon>Legionella</taxon>
    </lineage>
</organism>
<dbReference type="EMBL" id="BMOB01000001">
    <property type="protein sequence ID" value="GGI78407.1"/>
    <property type="molecule type" value="Genomic_DNA"/>
</dbReference>
<proteinExistence type="predicted"/>
<dbReference type="Gene3D" id="2.60.120.10">
    <property type="entry name" value="Jelly Rolls"/>
    <property type="match status" value="1"/>
</dbReference>
<sequence>MLHAAKAVPYTMLLTDKDGNSYFKTASEELNPDKVGLTTRMIPVNNVFFGEGPGKEQDWHNPSQRLFIIVLSGVMQIETSSGETKNFRSGEIVLLEDLTGKGHKTRNLNEQPVSYLALPLK</sequence>
<gene>
    <name evidence="1" type="ORF">GCM10007966_03840</name>
</gene>
<dbReference type="InterPro" id="IPR011051">
    <property type="entry name" value="RmlC_Cupin_sf"/>
</dbReference>
<evidence type="ECO:0000313" key="2">
    <source>
        <dbReference type="Proteomes" id="UP000630149"/>
    </source>
</evidence>
<keyword evidence="2" id="KW-1185">Reference proteome</keyword>
<dbReference type="InterPro" id="IPR014710">
    <property type="entry name" value="RmlC-like_jellyroll"/>
</dbReference>
<dbReference type="AlphaFoldDB" id="A0A917JN45"/>
<evidence type="ECO:0008006" key="3">
    <source>
        <dbReference type="Google" id="ProtNLM"/>
    </source>
</evidence>